<dbReference type="Pfam" id="PF00027">
    <property type="entry name" value="cNMP_binding"/>
    <property type="match status" value="1"/>
</dbReference>
<evidence type="ECO:0000313" key="5">
    <source>
        <dbReference type="Proteomes" id="UP000320857"/>
    </source>
</evidence>
<feature type="domain" description="Cyclic nucleotide-binding" evidence="1">
    <location>
        <begin position="7"/>
        <end position="76"/>
    </location>
</feature>
<evidence type="ECO:0000313" key="4">
    <source>
        <dbReference type="EMBL" id="MQS04747.1"/>
    </source>
</evidence>
<dbReference type="SUPFAM" id="SSF51206">
    <property type="entry name" value="cAMP-binding domain-like"/>
    <property type="match status" value="1"/>
</dbReference>
<dbReference type="PANTHER" id="PTHR24567:SF74">
    <property type="entry name" value="HTH-TYPE TRANSCRIPTIONAL REGULATOR ARCR"/>
    <property type="match status" value="1"/>
</dbReference>
<dbReference type="Proteomes" id="UP000320857">
    <property type="component" value="Unassembled WGS sequence"/>
</dbReference>
<dbReference type="SMART" id="SM00100">
    <property type="entry name" value="cNMP"/>
    <property type="match status" value="1"/>
</dbReference>
<dbReference type="GO" id="GO:0005829">
    <property type="term" value="C:cytosol"/>
    <property type="evidence" value="ECO:0007669"/>
    <property type="project" value="TreeGrafter"/>
</dbReference>
<dbReference type="Proteomes" id="UP000525686">
    <property type="component" value="Unassembled WGS sequence"/>
</dbReference>
<dbReference type="GO" id="GO:0003700">
    <property type="term" value="F:DNA-binding transcription factor activity"/>
    <property type="evidence" value="ECO:0007669"/>
    <property type="project" value="TreeGrafter"/>
</dbReference>
<evidence type="ECO:0000313" key="2">
    <source>
        <dbReference type="EMBL" id="MBB1256274.1"/>
    </source>
</evidence>
<reference evidence="2" key="3">
    <citation type="journal article" name="Syst. Appl. Microbiol.">
        <title>Streptomyces alkaliterrae sp. nov., isolated from an alkaline soil, and emended descriptions of Streptomyces alkaliphilus, Streptomyces calidiresistens and Streptomyces durbertensis.</title>
        <authorList>
            <person name="Swiecimska M."/>
            <person name="Golinska P."/>
            <person name="Nouioui I."/>
            <person name="Wypij M."/>
            <person name="Rai M."/>
            <person name="Sangal V."/>
            <person name="Goodfellow M."/>
        </authorList>
    </citation>
    <scope>NUCLEOTIDE SEQUENCE</scope>
    <source>
        <strain evidence="2">OF3</strain>
        <strain evidence="3">OF8</strain>
    </source>
</reference>
<dbReference type="PROSITE" id="PS50042">
    <property type="entry name" value="CNMP_BINDING_3"/>
    <property type="match status" value="1"/>
</dbReference>
<dbReference type="Proteomes" id="UP000517765">
    <property type="component" value="Unassembled WGS sequence"/>
</dbReference>
<dbReference type="OrthoDB" id="290916at2"/>
<evidence type="ECO:0000313" key="6">
    <source>
        <dbReference type="Proteomes" id="UP000517765"/>
    </source>
</evidence>
<evidence type="ECO:0000259" key="1">
    <source>
        <dbReference type="PROSITE" id="PS50042"/>
    </source>
</evidence>
<keyword evidence="5" id="KW-1185">Reference proteome</keyword>
<organism evidence="4 5">
    <name type="scientific">Streptomyces alkaliterrae</name>
    <dbReference type="NCBI Taxonomy" id="2213162"/>
    <lineage>
        <taxon>Bacteria</taxon>
        <taxon>Bacillati</taxon>
        <taxon>Actinomycetota</taxon>
        <taxon>Actinomycetes</taxon>
        <taxon>Kitasatosporales</taxon>
        <taxon>Streptomycetaceae</taxon>
        <taxon>Streptomyces</taxon>
    </lineage>
</organism>
<dbReference type="InterPro" id="IPR014710">
    <property type="entry name" value="RmlC-like_jellyroll"/>
</dbReference>
<reference evidence="4 5" key="1">
    <citation type="submission" date="2019-10" db="EMBL/GenBank/DDBJ databases">
        <title>Streptomyces sp. nov., a novel actinobacterium isolated from alkaline environment.</title>
        <authorList>
            <person name="Golinska P."/>
        </authorList>
    </citation>
    <scope>NUCLEOTIDE SEQUENCE [LARGE SCALE GENOMIC DNA]</scope>
    <source>
        <strain evidence="4 5">OF1</strain>
    </source>
</reference>
<sequence>MRARTGLLGSLSPDQAERLQQLGKEVFFPSGDRIFEEGQKADRFWIIRTGSVTLEQHVPGRSNQAVETIGHGELLGWSWFFPPYNWHLSAETDSPVRALQFDAAEVRELCEADHELGYNLALAVGEIISHRLQRTRTRLVDLYGPRGLA</sequence>
<dbReference type="AlphaFoldDB" id="A0A5P0YYX4"/>
<dbReference type="EMBL" id="VJYK02000344">
    <property type="protein sequence ID" value="MQS04747.1"/>
    <property type="molecule type" value="Genomic_DNA"/>
</dbReference>
<gene>
    <name evidence="4" type="ORF">FNX44_023335</name>
    <name evidence="2" type="ORF">H3146_23375</name>
    <name evidence="3" type="ORF">H3147_25505</name>
</gene>
<dbReference type="EMBL" id="JABJXA010000264">
    <property type="protein sequence ID" value="MBB1262137.1"/>
    <property type="molecule type" value="Genomic_DNA"/>
</dbReference>
<proteinExistence type="predicted"/>
<dbReference type="InterPro" id="IPR050397">
    <property type="entry name" value="Env_Response_Regulators"/>
</dbReference>
<evidence type="ECO:0000313" key="3">
    <source>
        <dbReference type="EMBL" id="MBB1262137.1"/>
    </source>
</evidence>
<dbReference type="Gene3D" id="2.60.120.10">
    <property type="entry name" value="Jelly Rolls"/>
    <property type="match status" value="1"/>
</dbReference>
<dbReference type="PANTHER" id="PTHR24567">
    <property type="entry name" value="CRP FAMILY TRANSCRIPTIONAL REGULATORY PROTEIN"/>
    <property type="match status" value="1"/>
</dbReference>
<evidence type="ECO:0000313" key="7">
    <source>
        <dbReference type="Proteomes" id="UP000525686"/>
    </source>
</evidence>
<reference evidence="6 7" key="2">
    <citation type="submission" date="2020-05" db="EMBL/GenBank/DDBJ databases">
        <title>Classification of alakaliphilic streptomycetes isolated from an alkaline soil next to Lonar Crater, India and a proposal for the recognition of Streptomyces alkaliterrae sp. nov.</title>
        <authorList>
            <person name="Golinska P."/>
        </authorList>
    </citation>
    <scope>NUCLEOTIDE SEQUENCE [LARGE SCALE GENOMIC DNA]</scope>
    <source>
        <strain evidence="7">OF3</strain>
        <strain evidence="6">OF8</strain>
    </source>
</reference>
<dbReference type="EMBL" id="JABJWZ010000328">
    <property type="protein sequence ID" value="MBB1256274.1"/>
    <property type="molecule type" value="Genomic_DNA"/>
</dbReference>
<dbReference type="InterPro" id="IPR000595">
    <property type="entry name" value="cNMP-bd_dom"/>
</dbReference>
<protein>
    <submittedName>
        <fullName evidence="4">Cyclic nucleotide-binding domain-containing protein</fullName>
    </submittedName>
</protein>
<dbReference type="CDD" id="cd00038">
    <property type="entry name" value="CAP_ED"/>
    <property type="match status" value="1"/>
</dbReference>
<accession>A0A5P0YYX4</accession>
<comment type="caution">
    <text evidence="4">The sequence shown here is derived from an EMBL/GenBank/DDBJ whole genome shotgun (WGS) entry which is preliminary data.</text>
</comment>
<dbReference type="RefSeq" id="WP_143650769.1">
    <property type="nucleotide sequence ID" value="NZ_JABJWZ010000328.1"/>
</dbReference>
<dbReference type="InterPro" id="IPR018490">
    <property type="entry name" value="cNMP-bd_dom_sf"/>
</dbReference>
<name>A0A5P0YYX4_9ACTN</name>